<gene>
    <name evidence="1" type="ORF">AN2V17_02870</name>
</gene>
<dbReference type="Proteomes" id="UP001374599">
    <property type="component" value="Unassembled WGS sequence"/>
</dbReference>
<comment type="caution">
    <text evidence="1">The sequence shown here is derived from an EMBL/GenBank/DDBJ whole genome shotgun (WGS) entry which is preliminary data.</text>
</comment>
<accession>A0ACB5UEU4</accession>
<dbReference type="EMBL" id="BTPU01000004">
    <property type="protein sequence ID" value="GMQ61059.1"/>
    <property type="molecule type" value="Genomic_DNA"/>
</dbReference>
<protein>
    <submittedName>
        <fullName evidence="1">Uncharacterized protein</fullName>
    </submittedName>
</protein>
<reference evidence="1" key="1">
    <citation type="submission" date="2023-09" db="EMBL/GenBank/DDBJ databases">
        <title>Vallitalea sediminicola and Vallitalea maricola sp. nov., anaerobic bacteria isolated from marine sediment.</title>
        <authorList>
            <person name="Hirano S."/>
            <person name="Maeda A."/>
            <person name="Terahara T."/>
            <person name="Mori K."/>
            <person name="Hamada M."/>
            <person name="Matsumoto R."/>
            <person name="Kobayashi T."/>
        </authorList>
    </citation>
    <scope>NUCLEOTIDE SEQUENCE</scope>
    <source>
        <strain evidence="1">AN17-2</strain>
    </source>
</reference>
<evidence type="ECO:0000313" key="2">
    <source>
        <dbReference type="Proteomes" id="UP001374599"/>
    </source>
</evidence>
<evidence type="ECO:0000313" key="1">
    <source>
        <dbReference type="EMBL" id="GMQ61059.1"/>
    </source>
</evidence>
<proteinExistence type="predicted"/>
<organism evidence="1 2">
    <name type="scientific">Vallitalea maricola</name>
    <dbReference type="NCBI Taxonomy" id="3074433"/>
    <lineage>
        <taxon>Bacteria</taxon>
        <taxon>Bacillati</taxon>
        <taxon>Bacillota</taxon>
        <taxon>Clostridia</taxon>
        <taxon>Lachnospirales</taxon>
        <taxon>Vallitaleaceae</taxon>
        <taxon>Vallitalea</taxon>
    </lineage>
</organism>
<keyword evidence="2" id="KW-1185">Reference proteome</keyword>
<sequence>MNKNLVPEVKTINWKGEGDYAVVNNNFEKLLLNKSVKLVLELINGINTIDDINNILINEYKDTDEPHYIEEIVEESIQLLIDNNIINMKEDEIDGWLQYE</sequence>
<name>A0ACB5UEU4_9FIRM</name>